<feature type="region of interest" description="Disordered" evidence="1">
    <location>
        <begin position="45"/>
        <end position="97"/>
    </location>
</feature>
<keyword evidence="3" id="KW-1185">Reference proteome</keyword>
<proteinExistence type="predicted"/>
<reference evidence="2 3" key="1">
    <citation type="journal article" date="2024" name="Genome Biol. Evol.">
        <title>Chromosome-level genome assembly of the viviparous eelpout Zoarces viviparus.</title>
        <authorList>
            <person name="Fuhrmann N."/>
            <person name="Brasseur M.V."/>
            <person name="Bakowski C.E."/>
            <person name="Podsiadlowski L."/>
            <person name="Prost S."/>
            <person name="Krehenwinkel H."/>
            <person name="Mayer C."/>
        </authorList>
    </citation>
    <scope>NUCLEOTIDE SEQUENCE [LARGE SCALE GENOMIC DNA]</scope>
    <source>
        <strain evidence="2">NO-MEL_2022_Ind0_liver</strain>
    </source>
</reference>
<name>A0AAW1G5I0_ZOAVI</name>
<sequence>MLPRFLVMTDVTFEVSKGMKVAGCDRRREDSLSAATCRHQRCGGVMGRDWRGPGSSSGRVGCQSRGPSGGQCLKWRSPPSLAKQPAPNLAAPQPVSQ</sequence>
<gene>
    <name evidence="2" type="ORF">VZT92_000311</name>
</gene>
<dbReference type="AlphaFoldDB" id="A0AAW1G5I0"/>
<comment type="caution">
    <text evidence="2">The sequence shown here is derived from an EMBL/GenBank/DDBJ whole genome shotgun (WGS) entry which is preliminary data.</text>
</comment>
<dbReference type="EMBL" id="JBCEZU010000001">
    <property type="protein sequence ID" value="KAK9542449.1"/>
    <property type="molecule type" value="Genomic_DNA"/>
</dbReference>
<evidence type="ECO:0000256" key="1">
    <source>
        <dbReference type="SAM" id="MobiDB-lite"/>
    </source>
</evidence>
<evidence type="ECO:0000313" key="2">
    <source>
        <dbReference type="EMBL" id="KAK9542449.1"/>
    </source>
</evidence>
<evidence type="ECO:0000313" key="3">
    <source>
        <dbReference type="Proteomes" id="UP001488805"/>
    </source>
</evidence>
<dbReference type="Proteomes" id="UP001488805">
    <property type="component" value="Unassembled WGS sequence"/>
</dbReference>
<organism evidence="2 3">
    <name type="scientific">Zoarces viviparus</name>
    <name type="common">Viviparous eelpout</name>
    <name type="synonym">Blennius viviparus</name>
    <dbReference type="NCBI Taxonomy" id="48416"/>
    <lineage>
        <taxon>Eukaryota</taxon>
        <taxon>Metazoa</taxon>
        <taxon>Chordata</taxon>
        <taxon>Craniata</taxon>
        <taxon>Vertebrata</taxon>
        <taxon>Euteleostomi</taxon>
        <taxon>Actinopterygii</taxon>
        <taxon>Neopterygii</taxon>
        <taxon>Teleostei</taxon>
        <taxon>Neoteleostei</taxon>
        <taxon>Acanthomorphata</taxon>
        <taxon>Eupercaria</taxon>
        <taxon>Perciformes</taxon>
        <taxon>Cottioidei</taxon>
        <taxon>Zoarcales</taxon>
        <taxon>Zoarcidae</taxon>
        <taxon>Zoarcinae</taxon>
        <taxon>Zoarces</taxon>
    </lineage>
</organism>
<protein>
    <submittedName>
        <fullName evidence="2">Uncharacterized protein</fullName>
    </submittedName>
</protein>
<accession>A0AAW1G5I0</accession>